<dbReference type="Ensembl" id="ENSCMIT00000004793.1">
    <property type="protein sequence ID" value="ENSCMIP00000004622.1"/>
    <property type="gene ID" value="ENSCMIG00000002742.1"/>
</dbReference>
<name>A0A4W3GN96_CALMI</name>
<evidence type="ECO:0000313" key="2">
    <source>
        <dbReference type="Ensembl" id="ENSCMIP00000004622.1"/>
    </source>
</evidence>
<proteinExistence type="predicted"/>
<reference evidence="2" key="5">
    <citation type="submission" date="2025-09" db="UniProtKB">
        <authorList>
            <consortium name="Ensembl"/>
        </authorList>
    </citation>
    <scope>IDENTIFICATION</scope>
</reference>
<evidence type="ECO:0000256" key="1">
    <source>
        <dbReference type="SAM" id="Phobius"/>
    </source>
</evidence>
<dbReference type="InParanoid" id="A0A4W3GN96"/>
<dbReference type="AlphaFoldDB" id="A0A4W3GN96"/>
<sequence>VTEDHGLCNGNGSIDVAKSLVFLLLVVTQDIILLNGVQCLLLALQLNKVVFGDNLLGKFPHGLFERSREQQHLAARVLCTLSPSMANSPLNSNALVLVTLGCNHDISLVQDKHFDVLGVDEAQLCAPVHDLPRLPRPLLTSVAPYCVRQFDIGTLLPHQLNDLPCLQSQNGHNFNPVKREPGKFVQHYHLVRASCHRQPGERLAF</sequence>
<dbReference type="GeneTree" id="ENSGT01090000260288"/>
<keyword evidence="1" id="KW-0472">Membrane</keyword>
<keyword evidence="1" id="KW-1133">Transmembrane helix</keyword>
<keyword evidence="3" id="KW-1185">Reference proteome</keyword>
<dbReference type="OMA" id="CSIMIAN"/>
<dbReference type="Proteomes" id="UP000314986">
    <property type="component" value="Unassembled WGS sequence"/>
</dbReference>
<organism evidence="2 3">
    <name type="scientific">Callorhinchus milii</name>
    <name type="common">Ghost shark</name>
    <dbReference type="NCBI Taxonomy" id="7868"/>
    <lineage>
        <taxon>Eukaryota</taxon>
        <taxon>Metazoa</taxon>
        <taxon>Chordata</taxon>
        <taxon>Craniata</taxon>
        <taxon>Vertebrata</taxon>
        <taxon>Chondrichthyes</taxon>
        <taxon>Holocephali</taxon>
        <taxon>Chimaeriformes</taxon>
        <taxon>Callorhinchidae</taxon>
        <taxon>Callorhinchus</taxon>
    </lineage>
</organism>
<feature type="transmembrane region" description="Helical" evidence="1">
    <location>
        <begin position="20"/>
        <end position="44"/>
    </location>
</feature>
<accession>A0A4W3GN96</accession>
<protein>
    <submittedName>
        <fullName evidence="2">Uncharacterized protein</fullName>
    </submittedName>
</protein>
<reference evidence="3" key="2">
    <citation type="journal article" date="2007" name="PLoS Biol.">
        <title>Survey sequencing and comparative analysis of the elephant shark (Callorhinchus milii) genome.</title>
        <authorList>
            <person name="Venkatesh B."/>
            <person name="Kirkness E.F."/>
            <person name="Loh Y.H."/>
            <person name="Halpern A.L."/>
            <person name="Lee A.P."/>
            <person name="Johnson J."/>
            <person name="Dandona N."/>
            <person name="Viswanathan L.D."/>
            <person name="Tay A."/>
            <person name="Venter J.C."/>
            <person name="Strausberg R.L."/>
            <person name="Brenner S."/>
        </authorList>
    </citation>
    <scope>NUCLEOTIDE SEQUENCE [LARGE SCALE GENOMIC DNA]</scope>
</reference>
<dbReference type="STRING" id="7868.ENSCMIP00000004622"/>
<reference evidence="3" key="1">
    <citation type="journal article" date="2006" name="Science">
        <title>Ancient noncoding elements conserved in the human genome.</title>
        <authorList>
            <person name="Venkatesh B."/>
            <person name="Kirkness E.F."/>
            <person name="Loh Y.H."/>
            <person name="Halpern A.L."/>
            <person name="Lee A.P."/>
            <person name="Johnson J."/>
            <person name="Dandona N."/>
            <person name="Viswanathan L.D."/>
            <person name="Tay A."/>
            <person name="Venter J.C."/>
            <person name="Strausberg R.L."/>
            <person name="Brenner S."/>
        </authorList>
    </citation>
    <scope>NUCLEOTIDE SEQUENCE [LARGE SCALE GENOMIC DNA]</scope>
</reference>
<evidence type="ECO:0000313" key="3">
    <source>
        <dbReference type="Proteomes" id="UP000314986"/>
    </source>
</evidence>
<reference evidence="3" key="3">
    <citation type="journal article" date="2014" name="Nature">
        <title>Elephant shark genome provides unique insights into gnathostome evolution.</title>
        <authorList>
            <consortium name="International Elephant Shark Genome Sequencing Consortium"/>
            <person name="Venkatesh B."/>
            <person name="Lee A.P."/>
            <person name="Ravi V."/>
            <person name="Maurya A.K."/>
            <person name="Lian M.M."/>
            <person name="Swann J.B."/>
            <person name="Ohta Y."/>
            <person name="Flajnik M.F."/>
            <person name="Sutoh Y."/>
            <person name="Kasahara M."/>
            <person name="Hoon S."/>
            <person name="Gangu V."/>
            <person name="Roy S.W."/>
            <person name="Irimia M."/>
            <person name="Korzh V."/>
            <person name="Kondrychyn I."/>
            <person name="Lim Z.W."/>
            <person name="Tay B.H."/>
            <person name="Tohari S."/>
            <person name="Kong K.W."/>
            <person name="Ho S."/>
            <person name="Lorente-Galdos B."/>
            <person name="Quilez J."/>
            <person name="Marques-Bonet T."/>
            <person name="Raney B.J."/>
            <person name="Ingham P.W."/>
            <person name="Tay A."/>
            <person name="Hillier L.W."/>
            <person name="Minx P."/>
            <person name="Boehm T."/>
            <person name="Wilson R.K."/>
            <person name="Brenner S."/>
            <person name="Warren W.C."/>
        </authorList>
    </citation>
    <scope>NUCLEOTIDE SEQUENCE [LARGE SCALE GENOMIC DNA]</scope>
</reference>
<keyword evidence="1" id="KW-0812">Transmembrane</keyword>
<reference evidence="2" key="4">
    <citation type="submission" date="2025-08" db="UniProtKB">
        <authorList>
            <consortium name="Ensembl"/>
        </authorList>
    </citation>
    <scope>IDENTIFICATION</scope>
</reference>